<name>A0A939S253_9BRAD</name>
<organism evidence="3">
    <name type="scientific">Bradyrhizobium barranii subsp. barranii</name>
    <dbReference type="NCBI Taxonomy" id="2823807"/>
    <lineage>
        <taxon>Bacteria</taxon>
        <taxon>Pseudomonadati</taxon>
        <taxon>Pseudomonadota</taxon>
        <taxon>Alphaproteobacteria</taxon>
        <taxon>Hyphomicrobiales</taxon>
        <taxon>Nitrobacteraceae</taxon>
        <taxon>Bradyrhizobium</taxon>
        <taxon>Bradyrhizobium barranii</taxon>
    </lineage>
</organism>
<proteinExistence type="predicted"/>
<reference evidence="4 5" key="2">
    <citation type="journal article" date="2022" name="Int. J. Syst. Evol. Microbiol.">
        <title>Strains of Bradyrhizobium barranii sp. nov. associated with legumes native to Canada are symbionts of soybeans and belong to different subspecies (subsp. barranii subsp. nov. and subsp. apii subsp. nov.) and symbiovars (sv. glycinearum and sv. septentrionale).</title>
        <authorList>
            <person name="Bromfield E.S.P."/>
            <person name="Cloutier S."/>
            <person name="Wasai-Hara S."/>
            <person name="Minamisawa K."/>
        </authorList>
    </citation>
    <scope>NUCLEOTIDE SEQUENCE [LARGE SCALE GENOMIC DNA]</scope>
    <source>
        <strain evidence="4 5">144S4</strain>
    </source>
</reference>
<evidence type="ECO:0000313" key="5">
    <source>
        <dbReference type="Proteomes" id="UP000664702"/>
    </source>
</evidence>
<keyword evidence="2" id="KW-0472">Membrane</keyword>
<dbReference type="Proteomes" id="UP000664702">
    <property type="component" value="Chromosome"/>
</dbReference>
<protein>
    <submittedName>
        <fullName evidence="3">Uncharacterized protein</fullName>
    </submittedName>
</protein>
<keyword evidence="2" id="KW-0812">Transmembrane</keyword>
<dbReference type="RefSeq" id="WP_208088004.1">
    <property type="nucleotide sequence ID" value="NZ_CP086136.1"/>
</dbReference>
<evidence type="ECO:0000313" key="4">
    <source>
        <dbReference type="EMBL" id="UEM10347.1"/>
    </source>
</evidence>
<keyword evidence="2" id="KW-1133">Transmembrane helix</keyword>
<sequence>MTRPGKSTADGQHWVYRVEGQRRCWFQIAEGTERAKKLVQQRATKHRVAAAEENQTAARKRKTVVDARAELPRSAPADTSRPSPSVVDASPVLATGIATRASPAPFSKRDRLTADEITPRQVDVEALLAAAPAASDVVAASAAPLAFSAAEAGDDGRVWTWLGMLLMALGLVSVLSASLTIRWAALLPQLLFACQRRVDASRQNGPRAPWRRGSLVWVQQGLWGNAWRRSTPQLSAPIAVSIWRLLLSRASSLEKFHAFAQSRAAGRAAYSETTQFRRPSIVRNPSAA</sequence>
<accession>A0A939S253</accession>
<dbReference type="KEGG" id="bban:J4G43_037670"/>
<evidence type="ECO:0000256" key="1">
    <source>
        <dbReference type="SAM" id="MobiDB-lite"/>
    </source>
</evidence>
<dbReference type="AlphaFoldDB" id="A0A939S253"/>
<reference evidence="3" key="1">
    <citation type="submission" date="2021-03" db="EMBL/GenBank/DDBJ databases">
        <title>Whole Genome Sequence of Bradyrhizobium sp. Strain 144S4.</title>
        <authorList>
            <person name="Bromfield E.S.P."/>
            <person name="Cloutier S."/>
        </authorList>
    </citation>
    <scope>NUCLEOTIDE SEQUENCE [LARGE SCALE GENOMIC DNA]</scope>
    <source>
        <strain evidence="3">144S4</strain>
    </source>
</reference>
<evidence type="ECO:0000256" key="2">
    <source>
        <dbReference type="SAM" id="Phobius"/>
    </source>
</evidence>
<feature type="transmembrane region" description="Helical" evidence="2">
    <location>
        <begin position="159"/>
        <end position="181"/>
    </location>
</feature>
<dbReference type="EMBL" id="JAGEMI010000001">
    <property type="protein sequence ID" value="MBO1866782.1"/>
    <property type="molecule type" value="Genomic_DNA"/>
</dbReference>
<evidence type="ECO:0000313" key="3">
    <source>
        <dbReference type="EMBL" id="MBO1866782.1"/>
    </source>
</evidence>
<gene>
    <name evidence="4" type="ORF">J4G43_037670</name>
    <name evidence="3" type="ORF">J4G43_39595</name>
</gene>
<feature type="region of interest" description="Disordered" evidence="1">
    <location>
        <begin position="49"/>
        <end position="89"/>
    </location>
</feature>
<dbReference type="EMBL" id="CP086136">
    <property type="protein sequence ID" value="UEM10347.1"/>
    <property type="molecule type" value="Genomic_DNA"/>
</dbReference>